<dbReference type="GO" id="GO:0030170">
    <property type="term" value="F:pyridoxal phosphate binding"/>
    <property type="evidence" value="ECO:0007669"/>
    <property type="project" value="UniProtKB-UniRule"/>
</dbReference>
<dbReference type="PANTHER" id="PTHR10146">
    <property type="entry name" value="PROLINE SYNTHETASE CO-TRANSCRIBED BACTERIAL HOMOLOG PROTEIN"/>
    <property type="match status" value="1"/>
</dbReference>
<name>A0A916JTI8_9BURK</name>
<dbReference type="PIRSF" id="PIRSF004848">
    <property type="entry name" value="YBL036c_PLPDEIII"/>
    <property type="match status" value="1"/>
</dbReference>
<dbReference type="SUPFAM" id="SSF51419">
    <property type="entry name" value="PLP-binding barrel"/>
    <property type="match status" value="1"/>
</dbReference>
<protein>
    <recommendedName>
        <fullName evidence="2">Pyridoxal phosphate homeostasis protein</fullName>
        <shortName evidence="2">PLP homeostasis protein</shortName>
    </recommendedName>
</protein>
<evidence type="ECO:0000313" key="7">
    <source>
        <dbReference type="Proteomes" id="UP000693996"/>
    </source>
</evidence>
<dbReference type="InterPro" id="IPR029066">
    <property type="entry name" value="PLP-binding_barrel"/>
</dbReference>
<dbReference type="CDD" id="cd06824">
    <property type="entry name" value="PLPDE_III_Yggs_like"/>
    <property type="match status" value="1"/>
</dbReference>
<dbReference type="Pfam" id="PF01168">
    <property type="entry name" value="Ala_racemase_N"/>
    <property type="match status" value="1"/>
</dbReference>
<evidence type="ECO:0000313" key="6">
    <source>
        <dbReference type="EMBL" id="CAG7599991.1"/>
    </source>
</evidence>
<dbReference type="Gene3D" id="3.20.20.10">
    <property type="entry name" value="Alanine racemase"/>
    <property type="match status" value="1"/>
</dbReference>
<comment type="similarity">
    <text evidence="2 4">Belongs to the pyridoxal phosphate-binding protein YggS/PROSC family.</text>
</comment>
<dbReference type="KEGG" id="vtr:MYVALT_F_00760"/>
<evidence type="ECO:0000256" key="3">
    <source>
        <dbReference type="PIRSR" id="PIRSR004848-1"/>
    </source>
</evidence>
<keyword evidence="1 2" id="KW-0663">Pyridoxal phosphate</keyword>
<gene>
    <name evidence="6" type="ORF">MYVALT_F_00760</name>
</gene>
<dbReference type="InterPro" id="IPR001608">
    <property type="entry name" value="Ala_racemase_N"/>
</dbReference>
<dbReference type="EMBL" id="OU343031">
    <property type="protein sequence ID" value="CAG7599991.1"/>
    <property type="molecule type" value="Genomic_DNA"/>
</dbReference>
<organism evidence="6 7">
    <name type="scientific">Candidatus Vallotiella hemipterorum</name>
    <dbReference type="NCBI Taxonomy" id="1177213"/>
    <lineage>
        <taxon>Bacteria</taxon>
        <taxon>Pseudomonadati</taxon>
        <taxon>Pseudomonadota</taxon>
        <taxon>Betaproteobacteria</taxon>
        <taxon>Burkholderiales</taxon>
        <taxon>Burkholderiaceae</taxon>
        <taxon>Candidatus Vallotiella</taxon>
    </lineage>
</organism>
<dbReference type="AlphaFoldDB" id="A0A916JTI8"/>
<dbReference type="NCBIfam" id="TIGR00044">
    <property type="entry name" value="YggS family pyridoxal phosphate-dependent enzyme"/>
    <property type="match status" value="1"/>
</dbReference>
<keyword evidence="7" id="KW-1185">Reference proteome</keyword>
<reference evidence="6" key="1">
    <citation type="submission" date="2021-06" db="EMBL/GenBank/DDBJ databases">
        <authorList>
            <person name="Szabo G."/>
        </authorList>
    </citation>
    <scope>NUCLEOTIDE SEQUENCE</scope>
    <source>
        <strain evidence="6">MYVALT</strain>
    </source>
</reference>
<proteinExistence type="inferred from homology"/>
<dbReference type="InterPro" id="IPR011078">
    <property type="entry name" value="PyrdxlP_homeostasis"/>
</dbReference>
<evidence type="ECO:0000256" key="2">
    <source>
        <dbReference type="HAMAP-Rule" id="MF_02087"/>
    </source>
</evidence>
<dbReference type="Proteomes" id="UP000693996">
    <property type="component" value="Chromosome"/>
</dbReference>
<feature type="domain" description="Alanine racemase N-terminal" evidence="5">
    <location>
        <begin position="30"/>
        <end position="252"/>
    </location>
</feature>
<dbReference type="PANTHER" id="PTHR10146:SF14">
    <property type="entry name" value="PYRIDOXAL PHOSPHATE HOMEOSTASIS PROTEIN"/>
    <property type="match status" value="1"/>
</dbReference>
<evidence type="ECO:0000256" key="1">
    <source>
        <dbReference type="ARBA" id="ARBA00022898"/>
    </source>
</evidence>
<dbReference type="HAMAP" id="MF_02087">
    <property type="entry name" value="PLP_homeostasis"/>
    <property type="match status" value="1"/>
</dbReference>
<feature type="modified residue" description="N6-(pyridoxal phosphate)lysine" evidence="2 3">
    <location>
        <position position="59"/>
    </location>
</feature>
<evidence type="ECO:0000259" key="5">
    <source>
        <dbReference type="Pfam" id="PF01168"/>
    </source>
</evidence>
<dbReference type="PROSITE" id="PS01211">
    <property type="entry name" value="UPF0001"/>
    <property type="match status" value="1"/>
</dbReference>
<comment type="cofactor">
    <cofactor evidence="3">
        <name>pyridoxal 5'-phosphate</name>
        <dbReference type="ChEBI" id="CHEBI:597326"/>
    </cofactor>
</comment>
<evidence type="ECO:0000256" key="4">
    <source>
        <dbReference type="RuleBase" id="RU004514"/>
    </source>
</evidence>
<sequence>MSYAGALLSRASFPIKLISSRIMPSIIAQNLDVVRRRISAMSLAAGRDSSSVQLLAVSKNFSADAIRAAHAAGQKAFGENYMREALGKMTALYPLRRFIEWHFIGPIQSNKTRAIAEQFDWVHSIDRLKIACRLSEQRPTHLPPLNVCVQVNISGEASKSGVSPSEIAALARDIVLLPRLQLRGLMSIPEPVSGLHIKGAPHRRLRELFDAVNAQDLHLDTLSMGMSSDFSEAILEGATIVRVGTALFGDRPYQTH</sequence>
<dbReference type="FunFam" id="3.20.20.10:FF:000018">
    <property type="entry name" value="Pyridoxal phosphate homeostasis protein"/>
    <property type="match status" value="1"/>
</dbReference>
<comment type="function">
    <text evidence="2">Pyridoxal 5'-phosphate (PLP)-binding protein, which is involved in PLP homeostasis.</text>
</comment>
<accession>A0A916JTI8</accession>